<dbReference type="EMBL" id="JAULUE010002066">
    <property type="protein sequence ID" value="KAK5877300.1"/>
    <property type="molecule type" value="Genomic_DNA"/>
</dbReference>
<dbReference type="Pfam" id="PF00067">
    <property type="entry name" value="p450"/>
    <property type="match status" value="1"/>
</dbReference>
<protein>
    <recommendedName>
        <fullName evidence="8">Cytochrome P450</fullName>
    </recommendedName>
</protein>
<evidence type="ECO:0000256" key="2">
    <source>
        <dbReference type="ARBA" id="ARBA00010617"/>
    </source>
</evidence>
<keyword evidence="5" id="KW-0349">Heme</keyword>
<dbReference type="PRINTS" id="PR00463">
    <property type="entry name" value="EP450I"/>
</dbReference>
<keyword evidence="4 5" id="KW-0408">Iron</keyword>
<dbReference type="GO" id="GO:0016712">
    <property type="term" value="F:oxidoreductase activity, acting on paired donors, with incorporation or reduction of molecular oxygen, reduced flavin or flavoprotein as one donor, and incorporation of one atom of oxygen"/>
    <property type="evidence" value="ECO:0007669"/>
    <property type="project" value="TreeGrafter"/>
</dbReference>
<reference evidence="6 7" key="1">
    <citation type="journal article" date="2023" name="Mol. Biol. Evol.">
        <title>Genomics of Secondarily Temperate Adaptation in the Only Non-Antarctic Icefish.</title>
        <authorList>
            <person name="Rivera-Colon A.G."/>
            <person name="Rayamajhi N."/>
            <person name="Minhas B.F."/>
            <person name="Madrigal G."/>
            <person name="Bilyk K.T."/>
            <person name="Yoon V."/>
            <person name="Hune M."/>
            <person name="Gregory S."/>
            <person name="Cheng C.H.C."/>
            <person name="Catchen J.M."/>
        </authorList>
    </citation>
    <scope>NUCLEOTIDE SEQUENCE [LARGE SCALE GENOMIC DNA]</scope>
    <source>
        <strain evidence="6">JC2023a</strain>
    </source>
</reference>
<organism evidence="6 7">
    <name type="scientific">Champsocephalus esox</name>
    <name type="common">pike icefish</name>
    <dbReference type="NCBI Taxonomy" id="159716"/>
    <lineage>
        <taxon>Eukaryota</taxon>
        <taxon>Metazoa</taxon>
        <taxon>Chordata</taxon>
        <taxon>Craniata</taxon>
        <taxon>Vertebrata</taxon>
        <taxon>Euteleostomi</taxon>
        <taxon>Actinopterygii</taxon>
        <taxon>Neopterygii</taxon>
        <taxon>Teleostei</taxon>
        <taxon>Neoteleostei</taxon>
        <taxon>Acanthomorphata</taxon>
        <taxon>Eupercaria</taxon>
        <taxon>Perciformes</taxon>
        <taxon>Notothenioidei</taxon>
        <taxon>Channichthyidae</taxon>
        <taxon>Champsocephalus</taxon>
    </lineage>
</organism>
<dbReference type="AlphaFoldDB" id="A0AAN8B2M0"/>
<feature type="binding site" description="axial binding residue" evidence="5">
    <location>
        <position position="45"/>
    </location>
    <ligand>
        <name>heme</name>
        <dbReference type="ChEBI" id="CHEBI:30413"/>
    </ligand>
    <ligandPart>
        <name>Fe</name>
        <dbReference type="ChEBI" id="CHEBI:18248"/>
    </ligandPart>
</feature>
<dbReference type="GO" id="GO:0006805">
    <property type="term" value="P:xenobiotic metabolic process"/>
    <property type="evidence" value="ECO:0007669"/>
    <property type="project" value="TreeGrafter"/>
</dbReference>
<dbReference type="GO" id="GO:0005737">
    <property type="term" value="C:cytoplasm"/>
    <property type="evidence" value="ECO:0007669"/>
    <property type="project" value="TreeGrafter"/>
</dbReference>
<dbReference type="PANTHER" id="PTHR24300">
    <property type="entry name" value="CYTOCHROME P450 508A4-RELATED"/>
    <property type="match status" value="1"/>
</dbReference>
<dbReference type="PANTHER" id="PTHR24300:SF327">
    <property type="entry name" value="CYTOCHROME P450 2F2-RELATED"/>
    <property type="match status" value="1"/>
</dbReference>
<dbReference type="SUPFAM" id="SSF48264">
    <property type="entry name" value="Cytochrome P450"/>
    <property type="match status" value="1"/>
</dbReference>
<evidence type="ECO:0000313" key="7">
    <source>
        <dbReference type="Proteomes" id="UP001335648"/>
    </source>
</evidence>
<comment type="caution">
    <text evidence="6">The sequence shown here is derived from an EMBL/GenBank/DDBJ whole genome shotgun (WGS) entry which is preliminary data.</text>
</comment>
<dbReference type="InterPro" id="IPR036396">
    <property type="entry name" value="Cyt_P450_sf"/>
</dbReference>
<comment type="similarity">
    <text evidence="2">Belongs to the cytochrome P450 family.</text>
</comment>
<keyword evidence="3 5" id="KW-0479">Metal-binding</keyword>
<proteinExistence type="inferred from homology"/>
<sequence>MKSVLNEEGQWTFPHEFNPESVLNDEGEFVQPEAFVPFCAGPRMCPGERLAQMKFFFIIVTLLRKFKFIWPEDAGEPDYTPVMGVTLSPHPYRIKVQLRTTQYIIFVHTAGDTVKSYLEQLKKYSKSTFFKDSRLHRNDMYYGLVNYSVQSELEREYNIRLNGSLKWTELGIGFTSFISE</sequence>
<keyword evidence="7" id="KW-1185">Reference proteome</keyword>
<dbReference type="GO" id="GO:0005506">
    <property type="term" value="F:iron ion binding"/>
    <property type="evidence" value="ECO:0007669"/>
    <property type="project" value="InterPro"/>
</dbReference>
<evidence type="ECO:0000313" key="6">
    <source>
        <dbReference type="EMBL" id="KAK5877300.1"/>
    </source>
</evidence>
<dbReference type="GO" id="GO:0020037">
    <property type="term" value="F:heme binding"/>
    <property type="evidence" value="ECO:0007669"/>
    <property type="project" value="InterPro"/>
</dbReference>
<dbReference type="InterPro" id="IPR050182">
    <property type="entry name" value="Cytochrome_P450_fam2"/>
</dbReference>
<evidence type="ECO:0000256" key="5">
    <source>
        <dbReference type="PIRSR" id="PIRSR602401-1"/>
    </source>
</evidence>
<dbReference type="Proteomes" id="UP001335648">
    <property type="component" value="Unassembled WGS sequence"/>
</dbReference>
<dbReference type="InterPro" id="IPR001128">
    <property type="entry name" value="Cyt_P450"/>
</dbReference>
<name>A0AAN8B2M0_9TELE</name>
<comment type="cofactor">
    <cofactor evidence="1 5">
        <name>heme</name>
        <dbReference type="ChEBI" id="CHEBI:30413"/>
    </cofactor>
</comment>
<dbReference type="Gene3D" id="1.10.630.10">
    <property type="entry name" value="Cytochrome P450"/>
    <property type="match status" value="1"/>
</dbReference>
<evidence type="ECO:0000256" key="3">
    <source>
        <dbReference type="ARBA" id="ARBA00022723"/>
    </source>
</evidence>
<evidence type="ECO:0000256" key="4">
    <source>
        <dbReference type="ARBA" id="ARBA00023004"/>
    </source>
</evidence>
<gene>
    <name evidence="6" type="ORF">CesoFtcFv8_024819</name>
</gene>
<accession>A0AAN8B2M0</accession>
<dbReference type="GO" id="GO:0006082">
    <property type="term" value="P:organic acid metabolic process"/>
    <property type="evidence" value="ECO:0007669"/>
    <property type="project" value="TreeGrafter"/>
</dbReference>
<evidence type="ECO:0000256" key="1">
    <source>
        <dbReference type="ARBA" id="ARBA00001971"/>
    </source>
</evidence>
<evidence type="ECO:0008006" key="8">
    <source>
        <dbReference type="Google" id="ProtNLM"/>
    </source>
</evidence>
<dbReference type="InterPro" id="IPR002401">
    <property type="entry name" value="Cyt_P450_E_grp-I"/>
</dbReference>